<dbReference type="EMBL" id="CAJNIZ010020965">
    <property type="protein sequence ID" value="CAE7446961.1"/>
    <property type="molecule type" value="Genomic_DNA"/>
</dbReference>
<accession>A0A812RL35</accession>
<sequence>MTTIVALTDRVVAALSTTGVVTLSQLAFCMGQPGQVLPQEDFNRWGNSLLPDLTLGEKGSLKRLILEAQTLLVASLKDFAEHPEGVSTKKVGLAERNARLDKLRNDLTGIDISGDLEPAHSLLDAAMHQWDARTLKYLGLEKCHSREAEVQNLKAPVRTLVVEDGKLTMQDESSIEDTEIAGSLQVLQALRRRGLAYAFANLINWKAGYRKVSLRQILRADKLVFAKLGEDGKGREGHSKGKWGYNPPKGYGKNKGKTGKGD</sequence>
<organism evidence="2 3">
    <name type="scientific">Symbiodinium pilosum</name>
    <name type="common">Dinoflagellate</name>
    <dbReference type="NCBI Taxonomy" id="2952"/>
    <lineage>
        <taxon>Eukaryota</taxon>
        <taxon>Sar</taxon>
        <taxon>Alveolata</taxon>
        <taxon>Dinophyceae</taxon>
        <taxon>Suessiales</taxon>
        <taxon>Symbiodiniaceae</taxon>
        <taxon>Symbiodinium</taxon>
    </lineage>
</organism>
<feature type="compositionally biased region" description="Basic residues" evidence="1">
    <location>
        <begin position="252"/>
        <end position="262"/>
    </location>
</feature>
<feature type="region of interest" description="Disordered" evidence="1">
    <location>
        <begin position="231"/>
        <end position="262"/>
    </location>
</feature>
<reference evidence="2" key="1">
    <citation type="submission" date="2021-02" db="EMBL/GenBank/DDBJ databases">
        <authorList>
            <person name="Dougan E. K."/>
            <person name="Rhodes N."/>
            <person name="Thang M."/>
            <person name="Chan C."/>
        </authorList>
    </citation>
    <scope>NUCLEOTIDE SEQUENCE</scope>
</reference>
<evidence type="ECO:0000313" key="2">
    <source>
        <dbReference type="EMBL" id="CAE7446961.1"/>
    </source>
</evidence>
<feature type="non-terminal residue" evidence="2">
    <location>
        <position position="262"/>
    </location>
</feature>
<gene>
    <name evidence="2" type="ORF">SPIL2461_LOCUS10894</name>
</gene>
<protein>
    <submittedName>
        <fullName evidence="2">Uncharacterized protein</fullName>
    </submittedName>
</protein>
<evidence type="ECO:0000313" key="3">
    <source>
        <dbReference type="Proteomes" id="UP000649617"/>
    </source>
</evidence>
<proteinExistence type="predicted"/>
<keyword evidence="3" id="KW-1185">Reference proteome</keyword>
<evidence type="ECO:0000256" key="1">
    <source>
        <dbReference type="SAM" id="MobiDB-lite"/>
    </source>
</evidence>
<comment type="caution">
    <text evidence="2">The sequence shown here is derived from an EMBL/GenBank/DDBJ whole genome shotgun (WGS) entry which is preliminary data.</text>
</comment>
<dbReference type="OrthoDB" id="446902at2759"/>
<name>A0A812RL35_SYMPI</name>
<dbReference type="AlphaFoldDB" id="A0A812RL35"/>
<dbReference type="Proteomes" id="UP000649617">
    <property type="component" value="Unassembled WGS sequence"/>
</dbReference>